<dbReference type="GeneID" id="61064665"/>
<dbReference type="Proteomes" id="UP000535509">
    <property type="component" value="Unassembled WGS sequence"/>
</dbReference>
<gene>
    <name evidence="1" type="ORF">CX802_06155</name>
</gene>
<dbReference type="RefSeq" id="WP_002849301.1">
    <property type="nucleotide sequence ID" value="NZ_AACCWR020000016.1"/>
</dbReference>
<sequence>MKIYIYILLLIFTGCSAKNNAQHNIAVAAQNDNIKEVVQEPQSQNIEVDYMNFDEQNRQDIMLAYGTLLDDANVNAWAKGTEANLVGKILISQATFNKIANEISQYIRDFRKIDGKISIYYQVKEKVVYQGKY</sequence>
<reference evidence="1 2" key="1">
    <citation type="submission" date="2018-06" db="EMBL/GenBank/DDBJ databases">
        <authorList>
            <consortium name="PulseNet: The National Subtyping Network for Foodborne Disease Surveillance"/>
            <person name="Tarr C.L."/>
            <person name="Trees E."/>
            <person name="Katz L.S."/>
            <person name="Carleton-Romer H.A."/>
            <person name="Stroika S."/>
            <person name="Kucerova Z."/>
            <person name="Roache K.F."/>
            <person name="Sabol A.L."/>
            <person name="Besser J."/>
            <person name="Gerner-Smidt P."/>
        </authorList>
    </citation>
    <scope>NUCLEOTIDE SEQUENCE [LARGE SCALE GENOMIC DNA]</scope>
    <source>
        <strain evidence="1 2">PNUSAC001503</strain>
    </source>
</reference>
<name>A0A5L8JQ39_CAMFE</name>
<evidence type="ECO:0000313" key="1">
    <source>
        <dbReference type="EMBL" id="EAI8859408.1"/>
    </source>
</evidence>
<organism evidence="1 2">
    <name type="scientific">Campylobacter fetus</name>
    <dbReference type="NCBI Taxonomy" id="196"/>
    <lineage>
        <taxon>Bacteria</taxon>
        <taxon>Pseudomonadati</taxon>
        <taxon>Campylobacterota</taxon>
        <taxon>Epsilonproteobacteria</taxon>
        <taxon>Campylobacterales</taxon>
        <taxon>Campylobacteraceae</taxon>
        <taxon>Campylobacter</taxon>
    </lineage>
</organism>
<comment type="caution">
    <text evidence="1">The sequence shown here is derived from an EMBL/GenBank/DDBJ whole genome shotgun (WGS) entry which is preliminary data.</text>
</comment>
<accession>A0A5L8JQ39</accession>
<keyword evidence="2" id="KW-1185">Reference proteome</keyword>
<proteinExistence type="predicted"/>
<evidence type="ECO:0000313" key="2">
    <source>
        <dbReference type="Proteomes" id="UP000535509"/>
    </source>
</evidence>
<dbReference type="PROSITE" id="PS51257">
    <property type="entry name" value="PROKAR_LIPOPROTEIN"/>
    <property type="match status" value="1"/>
</dbReference>
<protein>
    <submittedName>
        <fullName evidence="1">Uncharacterized protein</fullName>
    </submittedName>
</protein>
<dbReference type="EMBL" id="AABTCC010000017">
    <property type="protein sequence ID" value="EAI8859408.1"/>
    <property type="molecule type" value="Genomic_DNA"/>
</dbReference>
<dbReference type="AlphaFoldDB" id="A0A5L8JQ39"/>